<keyword evidence="2" id="KW-1185">Reference proteome</keyword>
<dbReference type="EMBL" id="BJWL01000022">
    <property type="protein sequence ID" value="GFZ11212.1"/>
    <property type="molecule type" value="Genomic_DNA"/>
</dbReference>
<dbReference type="OrthoDB" id="1735771at2759"/>
<evidence type="ECO:0000313" key="2">
    <source>
        <dbReference type="Proteomes" id="UP000585474"/>
    </source>
</evidence>
<gene>
    <name evidence="1" type="ORF">Acr_22g0006100</name>
</gene>
<protein>
    <submittedName>
        <fullName evidence="1">Uncharacterized protein</fullName>
    </submittedName>
</protein>
<accession>A0A7J0GKC1</accession>
<organism evidence="1 2">
    <name type="scientific">Actinidia rufa</name>
    <dbReference type="NCBI Taxonomy" id="165716"/>
    <lineage>
        <taxon>Eukaryota</taxon>
        <taxon>Viridiplantae</taxon>
        <taxon>Streptophyta</taxon>
        <taxon>Embryophyta</taxon>
        <taxon>Tracheophyta</taxon>
        <taxon>Spermatophyta</taxon>
        <taxon>Magnoliopsida</taxon>
        <taxon>eudicotyledons</taxon>
        <taxon>Gunneridae</taxon>
        <taxon>Pentapetalae</taxon>
        <taxon>asterids</taxon>
        <taxon>Ericales</taxon>
        <taxon>Actinidiaceae</taxon>
        <taxon>Actinidia</taxon>
    </lineage>
</organism>
<reference evidence="1 2" key="1">
    <citation type="submission" date="2019-07" db="EMBL/GenBank/DDBJ databases">
        <title>De Novo Assembly of kiwifruit Actinidia rufa.</title>
        <authorList>
            <person name="Sugita-Konishi S."/>
            <person name="Sato K."/>
            <person name="Mori E."/>
            <person name="Abe Y."/>
            <person name="Kisaki G."/>
            <person name="Hamano K."/>
            <person name="Suezawa K."/>
            <person name="Otani M."/>
            <person name="Fukuda T."/>
            <person name="Manabe T."/>
            <person name="Gomi K."/>
            <person name="Tabuchi M."/>
            <person name="Akimitsu K."/>
            <person name="Kataoka I."/>
        </authorList>
    </citation>
    <scope>NUCLEOTIDE SEQUENCE [LARGE SCALE GENOMIC DNA]</scope>
    <source>
        <strain evidence="2">cv. Fuchu</strain>
    </source>
</reference>
<evidence type="ECO:0000313" key="1">
    <source>
        <dbReference type="EMBL" id="GFZ11212.1"/>
    </source>
</evidence>
<comment type="caution">
    <text evidence="1">The sequence shown here is derived from an EMBL/GenBank/DDBJ whole genome shotgun (WGS) entry which is preliminary data.</text>
</comment>
<dbReference type="Proteomes" id="UP000585474">
    <property type="component" value="Unassembled WGS sequence"/>
</dbReference>
<dbReference type="AlphaFoldDB" id="A0A7J0GKC1"/>
<sequence length="104" mass="12094">MASFDHVHNMYDIALKPRLLRSLIREHLPDEKRPLKDPMELSHVVSMVKTHRLLSESLAAESKEPKVVESWKSAVDAWVDRVLMLASINMVNFDQFYINAFVFI</sequence>
<name>A0A7J0GKC1_9ERIC</name>
<proteinExistence type="predicted"/>